<dbReference type="EMBL" id="JAZDUA010000085">
    <property type="protein sequence ID" value="KAK7868892.1"/>
    <property type="molecule type" value="Genomic_DNA"/>
</dbReference>
<protein>
    <submittedName>
        <fullName evidence="2">Uncharacterized protein</fullName>
    </submittedName>
</protein>
<evidence type="ECO:0000313" key="3">
    <source>
        <dbReference type="Proteomes" id="UP001378592"/>
    </source>
</evidence>
<dbReference type="AlphaFoldDB" id="A0AAN9VYT1"/>
<proteinExistence type="predicted"/>
<dbReference type="Proteomes" id="UP001378592">
    <property type="component" value="Unassembled WGS sequence"/>
</dbReference>
<reference evidence="2 3" key="1">
    <citation type="submission" date="2024-03" db="EMBL/GenBank/DDBJ databases">
        <title>The genome assembly and annotation of the cricket Gryllus longicercus Weissman &amp; Gray.</title>
        <authorList>
            <person name="Szrajer S."/>
            <person name="Gray D."/>
            <person name="Ylla G."/>
        </authorList>
    </citation>
    <scope>NUCLEOTIDE SEQUENCE [LARGE SCALE GENOMIC DNA]</scope>
    <source>
        <strain evidence="2">DAG 2021-001</strain>
        <tissue evidence="2">Whole body minus gut</tissue>
    </source>
</reference>
<keyword evidence="3" id="KW-1185">Reference proteome</keyword>
<evidence type="ECO:0000313" key="2">
    <source>
        <dbReference type="EMBL" id="KAK7868892.1"/>
    </source>
</evidence>
<evidence type="ECO:0000256" key="1">
    <source>
        <dbReference type="SAM" id="MobiDB-lite"/>
    </source>
</evidence>
<sequence length="135" mass="14455">MKILRKIYDLLTDCPKADSNTDRFRRLAGNGWDQEGLDNSGAAVEAVGGRMNTPGIAANHHRLRLEAVPRSSSESGGYQAKGISRGQERGKHQHILCPETPHSGCKRPALISGALTFPHILAPLQPGAALKNPAS</sequence>
<name>A0AAN9VYT1_9ORTH</name>
<gene>
    <name evidence="2" type="ORF">R5R35_014204</name>
</gene>
<feature type="region of interest" description="Disordered" evidence="1">
    <location>
        <begin position="67"/>
        <end position="102"/>
    </location>
</feature>
<comment type="caution">
    <text evidence="2">The sequence shown here is derived from an EMBL/GenBank/DDBJ whole genome shotgun (WGS) entry which is preliminary data.</text>
</comment>
<organism evidence="2 3">
    <name type="scientific">Gryllus longicercus</name>
    <dbReference type="NCBI Taxonomy" id="2509291"/>
    <lineage>
        <taxon>Eukaryota</taxon>
        <taxon>Metazoa</taxon>
        <taxon>Ecdysozoa</taxon>
        <taxon>Arthropoda</taxon>
        <taxon>Hexapoda</taxon>
        <taxon>Insecta</taxon>
        <taxon>Pterygota</taxon>
        <taxon>Neoptera</taxon>
        <taxon>Polyneoptera</taxon>
        <taxon>Orthoptera</taxon>
        <taxon>Ensifera</taxon>
        <taxon>Gryllidea</taxon>
        <taxon>Grylloidea</taxon>
        <taxon>Gryllidae</taxon>
        <taxon>Gryllinae</taxon>
        <taxon>Gryllus</taxon>
    </lineage>
</organism>
<accession>A0AAN9VYT1</accession>